<evidence type="ECO:0000313" key="2">
    <source>
        <dbReference type="EMBL" id="GGG61847.1"/>
    </source>
</evidence>
<dbReference type="EMBL" id="BMHY01000002">
    <property type="protein sequence ID" value="GGG61847.1"/>
    <property type="molecule type" value="Genomic_DNA"/>
</dbReference>
<gene>
    <name evidence="2" type="ORF">GCM10010918_14290</name>
</gene>
<sequence>MPDSKIKMDGTGGCLWEPMWQLHTGLAPVERELLQSSWVRRLHLIHHCGPMYLNSQLNYSRLQHTLGVFSTIAYFHPKDAELRAAALLHDIGHVPFSHTLERIEGIDHHAITLERIQSPEIVDILAAHGLDQSRLLNLITGETASLLRNPNNKLQLDHLDSWVRSAYFSGRLPVMPQTILSRTEEDGGYLYSDLETAKLLKRLIVEEAGIHASTADIGPSALVLHLVQILIDRGQLSQTELIGMTDDMIEQMLHNSEWTKADFSRFIDRPWELKVTRGEGDEPIPEQSFEWTVRKLYLSMPLTKDGAKDTFYAETEEAYRLLQPLIGTYWTYWQDED</sequence>
<dbReference type="InterPro" id="IPR006674">
    <property type="entry name" value="HD_domain"/>
</dbReference>
<comment type="caution">
    <text evidence="2">The sequence shown here is derived from an EMBL/GenBank/DDBJ whole genome shotgun (WGS) entry which is preliminary data.</text>
</comment>
<dbReference type="AlphaFoldDB" id="A0A917GYJ9"/>
<reference evidence="2 3" key="1">
    <citation type="journal article" date="2014" name="Int. J. Syst. Evol. Microbiol.">
        <title>Complete genome sequence of Corynebacterium casei LMG S-19264T (=DSM 44701T), isolated from a smear-ripened cheese.</title>
        <authorList>
            <consortium name="US DOE Joint Genome Institute (JGI-PGF)"/>
            <person name="Walter F."/>
            <person name="Albersmeier A."/>
            <person name="Kalinowski J."/>
            <person name="Ruckert C."/>
        </authorList>
    </citation>
    <scope>NUCLEOTIDE SEQUENCE [LARGE SCALE GENOMIC DNA]</scope>
    <source>
        <strain evidence="2 3">CGMCC 1.15286</strain>
    </source>
</reference>
<proteinExistence type="predicted"/>
<dbReference type="Pfam" id="PF01966">
    <property type="entry name" value="HD"/>
    <property type="match status" value="1"/>
</dbReference>
<keyword evidence="3" id="KW-1185">Reference proteome</keyword>
<name>A0A917GYJ9_9BACL</name>
<dbReference type="CDD" id="cd00077">
    <property type="entry name" value="HDc"/>
    <property type="match status" value="1"/>
</dbReference>
<dbReference type="Gene3D" id="1.10.3210.10">
    <property type="entry name" value="Hypothetical protein af1432"/>
    <property type="match status" value="1"/>
</dbReference>
<dbReference type="Proteomes" id="UP000600247">
    <property type="component" value="Unassembled WGS sequence"/>
</dbReference>
<protein>
    <recommendedName>
        <fullName evidence="1">HD domain-containing protein</fullName>
    </recommendedName>
</protein>
<dbReference type="PROSITE" id="PS51831">
    <property type="entry name" value="HD"/>
    <property type="match status" value="1"/>
</dbReference>
<dbReference type="SMART" id="SM00471">
    <property type="entry name" value="HDc"/>
    <property type="match status" value="1"/>
</dbReference>
<organism evidence="2 3">
    <name type="scientific">Paenibacillus radicis</name>
    <name type="common">ex Gao et al. 2016</name>
    <dbReference type="NCBI Taxonomy" id="1737354"/>
    <lineage>
        <taxon>Bacteria</taxon>
        <taxon>Bacillati</taxon>
        <taxon>Bacillota</taxon>
        <taxon>Bacilli</taxon>
        <taxon>Bacillales</taxon>
        <taxon>Paenibacillaceae</taxon>
        <taxon>Paenibacillus</taxon>
    </lineage>
</organism>
<feature type="domain" description="HD" evidence="1">
    <location>
        <begin position="61"/>
        <end position="162"/>
    </location>
</feature>
<dbReference type="InterPro" id="IPR003607">
    <property type="entry name" value="HD/PDEase_dom"/>
</dbReference>
<evidence type="ECO:0000313" key="3">
    <source>
        <dbReference type="Proteomes" id="UP000600247"/>
    </source>
</evidence>
<dbReference type="SUPFAM" id="SSF109604">
    <property type="entry name" value="HD-domain/PDEase-like"/>
    <property type="match status" value="1"/>
</dbReference>
<accession>A0A917GYJ9</accession>
<evidence type="ECO:0000259" key="1">
    <source>
        <dbReference type="PROSITE" id="PS51831"/>
    </source>
</evidence>